<evidence type="ECO:0000256" key="1">
    <source>
        <dbReference type="SAM" id="MobiDB-lite"/>
    </source>
</evidence>
<keyword evidence="3" id="KW-1185">Reference proteome</keyword>
<name>A0A1H6CJD2_9VIBR</name>
<reference evidence="3" key="1">
    <citation type="submission" date="2016-10" db="EMBL/GenBank/DDBJ databases">
        <authorList>
            <person name="Varghese N."/>
            <person name="Submissions S."/>
        </authorList>
    </citation>
    <scope>NUCLEOTIDE SEQUENCE [LARGE SCALE GENOMIC DNA]</scope>
    <source>
        <strain evidence="3">CGMCC 1.7062</strain>
    </source>
</reference>
<dbReference type="EMBL" id="FNVG01000042">
    <property type="protein sequence ID" value="SEG73094.1"/>
    <property type="molecule type" value="Genomic_DNA"/>
</dbReference>
<feature type="region of interest" description="Disordered" evidence="1">
    <location>
        <begin position="1"/>
        <end position="23"/>
    </location>
</feature>
<dbReference type="Proteomes" id="UP000236721">
    <property type="component" value="Unassembled WGS sequence"/>
</dbReference>
<sequence>MGLRKPTADSVPTNTTTPSQGQKQWKSLEWLLQSQSLILKSAYMYCQVDNKAIFVTLRLLLQ</sequence>
<dbReference type="RefSeq" id="WP_146060893.1">
    <property type="nucleotide sequence ID" value="NZ_FNVG01000042.1"/>
</dbReference>
<accession>A0A1H6CJD2</accession>
<evidence type="ECO:0000313" key="2">
    <source>
        <dbReference type="EMBL" id="SEG73094.1"/>
    </source>
</evidence>
<proteinExistence type="predicted"/>
<feature type="compositionally biased region" description="Polar residues" evidence="1">
    <location>
        <begin position="10"/>
        <end position="23"/>
    </location>
</feature>
<evidence type="ECO:0000313" key="3">
    <source>
        <dbReference type="Proteomes" id="UP000236721"/>
    </source>
</evidence>
<gene>
    <name evidence="2" type="ORF">SAMN04488244_1428</name>
</gene>
<protein>
    <submittedName>
        <fullName evidence="2">Uncharacterized protein</fullName>
    </submittedName>
</protein>
<dbReference type="AlphaFoldDB" id="A0A1H6CJD2"/>
<organism evidence="2 3">
    <name type="scientific">Vibrio hangzhouensis</name>
    <dbReference type="NCBI Taxonomy" id="462991"/>
    <lineage>
        <taxon>Bacteria</taxon>
        <taxon>Pseudomonadati</taxon>
        <taxon>Pseudomonadota</taxon>
        <taxon>Gammaproteobacteria</taxon>
        <taxon>Vibrionales</taxon>
        <taxon>Vibrionaceae</taxon>
        <taxon>Vibrio</taxon>
    </lineage>
</organism>